<organism evidence="1 2">
    <name type="scientific">Dallia pectoralis</name>
    <name type="common">Alaska blackfish</name>
    <dbReference type="NCBI Taxonomy" id="75939"/>
    <lineage>
        <taxon>Eukaryota</taxon>
        <taxon>Metazoa</taxon>
        <taxon>Chordata</taxon>
        <taxon>Craniata</taxon>
        <taxon>Vertebrata</taxon>
        <taxon>Euteleostomi</taxon>
        <taxon>Actinopterygii</taxon>
        <taxon>Neopterygii</taxon>
        <taxon>Teleostei</taxon>
        <taxon>Protacanthopterygii</taxon>
        <taxon>Esociformes</taxon>
        <taxon>Umbridae</taxon>
        <taxon>Dallia</taxon>
    </lineage>
</organism>
<accession>A0ACC2FGW8</accession>
<name>A0ACC2FGW8_DALPE</name>
<comment type="caution">
    <text evidence="1">The sequence shown here is derived from an EMBL/GenBank/DDBJ whole genome shotgun (WGS) entry which is preliminary data.</text>
</comment>
<reference evidence="1" key="1">
    <citation type="submission" date="2021-05" db="EMBL/GenBank/DDBJ databases">
        <authorList>
            <person name="Pan Q."/>
            <person name="Jouanno E."/>
            <person name="Zahm M."/>
            <person name="Klopp C."/>
            <person name="Cabau C."/>
            <person name="Louis A."/>
            <person name="Berthelot C."/>
            <person name="Parey E."/>
            <person name="Roest Crollius H."/>
            <person name="Montfort J."/>
            <person name="Robinson-Rechavi M."/>
            <person name="Bouchez O."/>
            <person name="Lampietro C."/>
            <person name="Lopez Roques C."/>
            <person name="Donnadieu C."/>
            <person name="Postlethwait J."/>
            <person name="Bobe J."/>
            <person name="Dillon D."/>
            <person name="Chandos A."/>
            <person name="von Hippel F."/>
            <person name="Guiguen Y."/>
        </authorList>
    </citation>
    <scope>NUCLEOTIDE SEQUENCE</scope>
    <source>
        <strain evidence="1">YG-Jan2019</strain>
    </source>
</reference>
<dbReference type="EMBL" id="CM055755">
    <property type="protein sequence ID" value="KAJ7990698.1"/>
    <property type="molecule type" value="Genomic_DNA"/>
</dbReference>
<keyword evidence="2" id="KW-1185">Reference proteome</keyword>
<evidence type="ECO:0000313" key="2">
    <source>
        <dbReference type="Proteomes" id="UP001157502"/>
    </source>
</evidence>
<protein>
    <submittedName>
        <fullName evidence="1">Uncharacterized protein</fullName>
    </submittedName>
</protein>
<dbReference type="Proteomes" id="UP001157502">
    <property type="component" value="Chromosome 28"/>
</dbReference>
<gene>
    <name evidence="1" type="ORF">DPEC_G00303090</name>
</gene>
<sequence>MEDMEEAELVTDLAEEEVSSRLGAYTSNENEDTLGSPRKPPAERGKPLPVRWSSSAKVQARRSLRTPCLSPRRQQGGLFAHPATPHRPVCYQLCLLHHLQLEPSELSLFGDRGQRHGGHSACLSLYRGPISAVLFLFLKTLAEVRSHPHLFDCTASNPATIRITSCGTISPLHPCRASDSTSSTTGLACGGGRQGFILSLSRPSALPPLRQPPHVTALPGSPMRRCRIRGLLGDVPRLMVPASGILRGP</sequence>
<proteinExistence type="predicted"/>
<evidence type="ECO:0000313" key="1">
    <source>
        <dbReference type="EMBL" id="KAJ7990698.1"/>
    </source>
</evidence>